<dbReference type="PANTHER" id="PTHR43884:SF12">
    <property type="entry name" value="ISOVALERYL-COA DEHYDROGENASE, MITOCHONDRIAL-RELATED"/>
    <property type="match status" value="1"/>
</dbReference>
<dbReference type="InterPro" id="IPR013107">
    <property type="entry name" value="Acyl-CoA_DH_C"/>
</dbReference>
<dbReference type="GO" id="GO:0050660">
    <property type="term" value="F:flavin adenine dinucleotide binding"/>
    <property type="evidence" value="ECO:0007669"/>
    <property type="project" value="InterPro"/>
</dbReference>
<dbReference type="EC" id="1.14.14.21" evidence="9"/>
<dbReference type="InterPro" id="IPR037069">
    <property type="entry name" value="AcylCoA_DH/ox_N_sf"/>
</dbReference>
<keyword evidence="5" id="KW-0560">Oxidoreductase</keyword>
<dbReference type="Gene3D" id="1.10.540.10">
    <property type="entry name" value="Acyl-CoA dehydrogenase/oxidase, N-terminal domain"/>
    <property type="match status" value="1"/>
</dbReference>
<comment type="catalytic activity">
    <reaction evidence="13">
        <text>dibenzothiophene + 2 FMNH2 + 2 O2 = dibenzothiophene 5,5-dioxide + 2 FMN + 2 H2O + 2 H(+)</text>
        <dbReference type="Rhea" id="RHEA:49072"/>
        <dbReference type="ChEBI" id="CHEBI:15377"/>
        <dbReference type="ChEBI" id="CHEBI:15378"/>
        <dbReference type="ChEBI" id="CHEBI:15379"/>
        <dbReference type="ChEBI" id="CHEBI:23681"/>
        <dbReference type="ChEBI" id="CHEBI:57618"/>
        <dbReference type="ChEBI" id="CHEBI:58210"/>
        <dbReference type="ChEBI" id="CHEBI:90356"/>
        <dbReference type="EC" id="1.14.14.21"/>
    </reaction>
</comment>
<dbReference type="SUPFAM" id="SSF47203">
    <property type="entry name" value="Acyl-CoA dehydrogenase C-terminal domain-like"/>
    <property type="match status" value="1"/>
</dbReference>
<accession>A0A841RQ48</accession>
<dbReference type="SUPFAM" id="SSF56645">
    <property type="entry name" value="Acyl-CoA dehydrogenase NM domain-like"/>
    <property type="match status" value="1"/>
</dbReference>
<dbReference type="Pfam" id="PF02770">
    <property type="entry name" value="Acyl-CoA_dh_M"/>
    <property type="match status" value="1"/>
</dbReference>
<comment type="pathway">
    <text evidence="7">Sulfur metabolism; dibenzothiophene degradation.</text>
</comment>
<keyword evidence="6" id="KW-0503">Monooxygenase</keyword>
<organism evidence="16 17">
    <name type="scientific">Gracilibacillus halotolerans</name>
    <dbReference type="NCBI Taxonomy" id="74386"/>
    <lineage>
        <taxon>Bacteria</taxon>
        <taxon>Bacillati</taxon>
        <taxon>Bacillota</taxon>
        <taxon>Bacilli</taxon>
        <taxon>Bacillales</taxon>
        <taxon>Bacillaceae</taxon>
        <taxon>Gracilibacillus</taxon>
    </lineage>
</organism>
<name>A0A841RQ48_9BACI</name>
<evidence type="ECO:0000256" key="1">
    <source>
        <dbReference type="ARBA" id="ARBA00004496"/>
    </source>
</evidence>
<dbReference type="InterPro" id="IPR046373">
    <property type="entry name" value="Acyl-CoA_Oxase/DH_mid-dom_sf"/>
</dbReference>
<evidence type="ECO:0000256" key="2">
    <source>
        <dbReference type="ARBA" id="ARBA00022630"/>
    </source>
</evidence>
<dbReference type="PANTHER" id="PTHR43884">
    <property type="entry name" value="ACYL-COA DEHYDROGENASE"/>
    <property type="match status" value="1"/>
</dbReference>
<dbReference type="InterPro" id="IPR006091">
    <property type="entry name" value="Acyl-CoA_Oxase/DH_mid-dom"/>
</dbReference>
<evidence type="ECO:0000256" key="7">
    <source>
        <dbReference type="ARBA" id="ARBA00034307"/>
    </source>
</evidence>
<evidence type="ECO:0000256" key="12">
    <source>
        <dbReference type="ARBA" id="ARBA00048445"/>
    </source>
</evidence>
<proteinExistence type="inferred from homology"/>
<evidence type="ECO:0000259" key="14">
    <source>
        <dbReference type="Pfam" id="PF02770"/>
    </source>
</evidence>
<comment type="catalytic activity">
    <reaction evidence="12">
        <text>dibenzothiophene 5-oxide + FMNH2 + O2 = dibenzothiophene 5,5-dioxide + FMN + H2O + H(+)</text>
        <dbReference type="Rhea" id="RHEA:49080"/>
        <dbReference type="ChEBI" id="CHEBI:15377"/>
        <dbReference type="ChEBI" id="CHEBI:15378"/>
        <dbReference type="ChEBI" id="CHEBI:15379"/>
        <dbReference type="ChEBI" id="CHEBI:23683"/>
        <dbReference type="ChEBI" id="CHEBI:57618"/>
        <dbReference type="ChEBI" id="CHEBI:58210"/>
        <dbReference type="ChEBI" id="CHEBI:90356"/>
    </reaction>
</comment>
<dbReference type="PIRSF" id="PIRSF016578">
    <property type="entry name" value="HsaA"/>
    <property type="match status" value="1"/>
</dbReference>
<sequence length="391" mass="43772">MATRLEVNRTISSEDFDQLLNDIKADFQERSTKERRQHPYKAIQLLKEYQIPSIQIPSGKQGKGASLEELFTAVIKIAEADPDVAHILRAHFMTVHSLLEAPPTRLRERLLKEIQNGAIIGNAYTENSKHKAGDRQYDTTLRKEGEQYILYGEKYFTTGTYYADYTFVTAMLDDDDVNVVIPVTREGVKVLDDWDGIGQQLTGSGTTIFDHVSVDADEIFIQQENTYAPLPHLYLQAIIAGILKNVVTDAIQLIHTRKRSFSHGNTEDLKKDVQLQQVVGQLSSFSFAAEAMVLDAARSLDEASLDKTDPTKEHTAALKGSQAKVAIEELAFKAATLLFEVGGASATKQSANLDRHWRNIRTLASHNPTLYKARAIGNYFINGERLPTPYF</sequence>
<comment type="subcellular location">
    <subcellularLocation>
        <location evidence="1">Cytoplasm</location>
    </subcellularLocation>
</comment>
<keyword evidence="2" id="KW-0285">Flavoprotein</keyword>
<gene>
    <name evidence="16" type="ORF">GGQ92_002308</name>
</gene>
<feature type="domain" description="Acyl-CoA oxidase/dehydrogenase middle" evidence="14">
    <location>
        <begin position="135"/>
        <end position="212"/>
    </location>
</feature>
<dbReference type="GO" id="GO:0008470">
    <property type="term" value="F:3-methylbutanoyl-CoA dehydrogenase activity"/>
    <property type="evidence" value="ECO:0007669"/>
    <property type="project" value="TreeGrafter"/>
</dbReference>
<dbReference type="RefSeq" id="WP_184248767.1">
    <property type="nucleotide sequence ID" value="NZ_BAAACU010000029.1"/>
</dbReference>
<keyword evidence="17" id="KW-1185">Reference proteome</keyword>
<evidence type="ECO:0000256" key="13">
    <source>
        <dbReference type="ARBA" id="ARBA00049456"/>
    </source>
</evidence>
<comment type="similarity">
    <text evidence="8">Belongs to the DszC flavin monooxygenase family.</text>
</comment>
<dbReference type="Gene3D" id="2.40.110.10">
    <property type="entry name" value="Butyryl-CoA Dehydrogenase, subunit A, domain 2"/>
    <property type="match status" value="1"/>
</dbReference>
<evidence type="ECO:0000259" key="15">
    <source>
        <dbReference type="Pfam" id="PF08028"/>
    </source>
</evidence>
<dbReference type="InterPro" id="IPR036250">
    <property type="entry name" value="AcylCo_DH-like_C"/>
</dbReference>
<dbReference type="InterPro" id="IPR009100">
    <property type="entry name" value="AcylCoA_DH/oxidase_NM_dom_sf"/>
</dbReference>
<reference evidence="16 17" key="1">
    <citation type="submission" date="2020-08" db="EMBL/GenBank/DDBJ databases">
        <title>Genomic Encyclopedia of Type Strains, Phase IV (KMG-IV): sequencing the most valuable type-strain genomes for metagenomic binning, comparative biology and taxonomic classification.</title>
        <authorList>
            <person name="Goeker M."/>
        </authorList>
    </citation>
    <scope>NUCLEOTIDE SEQUENCE [LARGE SCALE GENOMIC DNA]</scope>
    <source>
        <strain evidence="16 17">DSM 11805</strain>
    </source>
</reference>
<dbReference type="GO" id="GO:0004497">
    <property type="term" value="F:monooxygenase activity"/>
    <property type="evidence" value="ECO:0007669"/>
    <property type="project" value="UniProtKB-KW"/>
</dbReference>
<evidence type="ECO:0000313" key="17">
    <source>
        <dbReference type="Proteomes" id="UP000572212"/>
    </source>
</evidence>
<evidence type="ECO:0000256" key="8">
    <source>
        <dbReference type="ARBA" id="ARBA00034317"/>
    </source>
</evidence>
<evidence type="ECO:0000256" key="4">
    <source>
        <dbReference type="ARBA" id="ARBA00022741"/>
    </source>
</evidence>
<comment type="caution">
    <text evidence="16">The sequence shown here is derived from an EMBL/GenBank/DDBJ whole genome shotgun (WGS) entry which is preliminary data.</text>
</comment>
<dbReference type="Pfam" id="PF08028">
    <property type="entry name" value="Acyl-CoA_dh_2"/>
    <property type="match status" value="1"/>
</dbReference>
<dbReference type="AlphaFoldDB" id="A0A841RQ48"/>
<feature type="domain" description="Acyl-CoA dehydrogenase C-terminal" evidence="15">
    <location>
        <begin position="237"/>
        <end position="367"/>
    </location>
</feature>
<evidence type="ECO:0000256" key="10">
    <source>
        <dbReference type="ARBA" id="ARBA00034345"/>
    </source>
</evidence>
<evidence type="ECO:0000256" key="3">
    <source>
        <dbReference type="ARBA" id="ARBA00022643"/>
    </source>
</evidence>
<evidence type="ECO:0000256" key="6">
    <source>
        <dbReference type="ARBA" id="ARBA00023033"/>
    </source>
</evidence>
<dbReference type="EMBL" id="JACHON010000012">
    <property type="protein sequence ID" value="MBB6513496.1"/>
    <property type="molecule type" value="Genomic_DNA"/>
</dbReference>
<dbReference type="Proteomes" id="UP000572212">
    <property type="component" value="Unassembled WGS sequence"/>
</dbReference>
<evidence type="ECO:0000256" key="9">
    <source>
        <dbReference type="ARBA" id="ARBA00034328"/>
    </source>
</evidence>
<dbReference type="GO" id="GO:0005737">
    <property type="term" value="C:cytoplasm"/>
    <property type="evidence" value="ECO:0007669"/>
    <property type="project" value="UniProtKB-SubCell"/>
</dbReference>
<protein>
    <recommendedName>
        <fullName evidence="10">Dibenzothiophene monooxygenase</fullName>
        <ecNumber evidence="9">1.14.14.21</ecNumber>
    </recommendedName>
</protein>
<dbReference type="Gene3D" id="1.20.140.10">
    <property type="entry name" value="Butyryl-CoA Dehydrogenase, subunit A, domain 3"/>
    <property type="match status" value="1"/>
</dbReference>
<dbReference type="GO" id="GO:0006552">
    <property type="term" value="P:L-leucine catabolic process"/>
    <property type="evidence" value="ECO:0007669"/>
    <property type="project" value="TreeGrafter"/>
</dbReference>
<keyword evidence="3" id="KW-0288">FMN</keyword>
<evidence type="ECO:0000256" key="5">
    <source>
        <dbReference type="ARBA" id="ARBA00023002"/>
    </source>
</evidence>
<evidence type="ECO:0000256" key="11">
    <source>
        <dbReference type="ARBA" id="ARBA00047859"/>
    </source>
</evidence>
<comment type="catalytic activity">
    <reaction evidence="11">
        <text>dibenzothiophene + FMNH2 + O2 = dibenzothiophene 5-oxide + FMN + H2O + H(+)</text>
        <dbReference type="Rhea" id="RHEA:49076"/>
        <dbReference type="ChEBI" id="CHEBI:15377"/>
        <dbReference type="ChEBI" id="CHEBI:15378"/>
        <dbReference type="ChEBI" id="CHEBI:15379"/>
        <dbReference type="ChEBI" id="CHEBI:23681"/>
        <dbReference type="ChEBI" id="CHEBI:23683"/>
        <dbReference type="ChEBI" id="CHEBI:57618"/>
        <dbReference type="ChEBI" id="CHEBI:58210"/>
    </reaction>
</comment>
<keyword evidence="4" id="KW-0547">Nucleotide-binding</keyword>
<evidence type="ECO:0000313" key="16">
    <source>
        <dbReference type="EMBL" id="MBB6513496.1"/>
    </source>
</evidence>